<evidence type="ECO:0000256" key="1">
    <source>
        <dbReference type="SAM" id="MobiDB-lite"/>
    </source>
</evidence>
<sequence>MMVADNPQKGNPLPNHAPGRTPPLDSFPMLGLYLRNLGANLLGFGIVLGLNLLTPLGYFRDQTRLFLIEGGWMRLLLWETGIMLFGAGLQVLLQRPISSYATCLRKGATPAPRMRERAERRAINLPFVIALANFGMWVAVPAILVTGMWLWFDTRTESAVFGYFRSVMVGMITATASFFLLEDYLRRGVLPALFPEGRLAAVPGTIKLPILRRIRFLYTAGTLIPMIMLVGTLYLSLKGAGQLAPGAREVAEEILLFCFFLCSVFVLFALRLNFLVGRSISSPLTGMMRVIRSVRQGDFTKRIRVVSNDEIGILGDAGNAMIAGLAEREQIRETFGLYVSPEIRDEILSGRIPLEGERRIGTLLFSDLRDFTAYVERHSPEEVIRSLRAYFTEMGAAVRAHNGLVLQYVGDEQEAVFGVPVYCEDHADRAILAALEMRRRLAALNEERVRSGLVPFRHGIGIHTGEVLTGNTGSESRRSYALIGDTVNIASRVQDLTKTLKCDILVSEDTVSCLRSTFPLTAEPPQTLKGHTRMLAVYRLD</sequence>
<dbReference type="PROSITE" id="PS50125">
    <property type="entry name" value="GUANYLATE_CYCLASE_2"/>
    <property type="match status" value="1"/>
</dbReference>
<dbReference type="Gene3D" id="6.10.340.10">
    <property type="match status" value="1"/>
</dbReference>
<dbReference type="PANTHER" id="PTHR43081">
    <property type="entry name" value="ADENYLATE CYCLASE, TERMINAL-DIFFERENTIATION SPECIFIC-RELATED"/>
    <property type="match status" value="1"/>
</dbReference>
<feature type="region of interest" description="Disordered" evidence="1">
    <location>
        <begin position="1"/>
        <end position="20"/>
    </location>
</feature>
<dbReference type="InterPro" id="IPR001054">
    <property type="entry name" value="A/G_cyclase"/>
</dbReference>
<reference evidence="5" key="1">
    <citation type="submission" date="2018-07" db="EMBL/GenBank/DDBJ databases">
        <authorList>
            <consortium name="Genoscope - CEA"/>
            <person name="William W."/>
        </authorList>
    </citation>
    <scope>NUCLEOTIDE SEQUENCE</scope>
    <source>
        <strain evidence="5">IK1</strain>
    </source>
</reference>
<gene>
    <name evidence="5" type="ORF">TRIP_B330272</name>
</gene>
<dbReference type="AlphaFoldDB" id="A0A653A812"/>
<feature type="domain" description="HAMP" evidence="4">
    <location>
        <begin position="278"/>
        <end position="330"/>
    </location>
</feature>
<dbReference type="GO" id="GO:0004016">
    <property type="term" value="F:adenylate cyclase activity"/>
    <property type="evidence" value="ECO:0007669"/>
    <property type="project" value="UniProtKB-ARBA"/>
</dbReference>
<dbReference type="GO" id="GO:0016020">
    <property type="term" value="C:membrane"/>
    <property type="evidence" value="ECO:0007669"/>
    <property type="project" value="InterPro"/>
</dbReference>
<dbReference type="Pfam" id="PF00672">
    <property type="entry name" value="HAMP"/>
    <property type="match status" value="1"/>
</dbReference>
<dbReference type="InterPro" id="IPR003660">
    <property type="entry name" value="HAMP_dom"/>
</dbReference>
<feature type="transmembrane region" description="Helical" evidence="2">
    <location>
        <begin position="37"/>
        <end position="59"/>
    </location>
</feature>
<name>A0A653A812_UNCDX</name>
<evidence type="ECO:0000313" key="5">
    <source>
        <dbReference type="EMBL" id="VBB44098.1"/>
    </source>
</evidence>
<feature type="transmembrane region" description="Helical" evidence="2">
    <location>
        <begin position="216"/>
        <end position="234"/>
    </location>
</feature>
<proteinExistence type="predicted"/>
<evidence type="ECO:0000259" key="3">
    <source>
        <dbReference type="PROSITE" id="PS50125"/>
    </source>
</evidence>
<evidence type="ECO:0000256" key="2">
    <source>
        <dbReference type="SAM" id="Phobius"/>
    </source>
</evidence>
<feature type="domain" description="Guanylate cyclase" evidence="3">
    <location>
        <begin position="362"/>
        <end position="494"/>
    </location>
</feature>
<dbReference type="CDD" id="cd07302">
    <property type="entry name" value="CHD"/>
    <property type="match status" value="1"/>
</dbReference>
<organism evidence="5">
    <name type="scientific">Uncultured Desulfatiglans sp</name>
    <dbReference type="NCBI Taxonomy" id="1748965"/>
    <lineage>
        <taxon>Bacteria</taxon>
        <taxon>Pseudomonadati</taxon>
        <taxon>Thermodesulfobacteriota</taxon>
        <taxon>Desulfobacteria</taxon>
        <taxon>Desulfatiglandales</taxon>
        <taxon>Desulfatiglandaceae</taxon>
        <taxon>Desulfatiglans</taxon>
        <taxon>environmental samples</taxon>
    </lineage>
</organism>
<protein>
    <submittedName>
        <fullName evidence="5">Adenylate and Guanylate cyclase catalytic domain protein</fullName>
    </submittedName>
</protein>
<dbReference type="EMBL" id="UPXX01000027">
    <property type="protein sequence ID" value="VBB44098.1"/>
    <property type="molecule type" value="Genomic_DNA"/>
</dbReference>
<dbReference type="GO" id="GO:0006171">
    <property type="term" value="P:cAMP biosynthetic process"/>
    <property type="evidence" value="ECO:0007669"/>
    <property type="project" value="TreeGrafter"/>
</dbReference>
<dbReference type="PANTHER" id="PTHR43081:SF1">
    <property type="entry name" value="ADENYLATE CYCLASE, TERMINAL-DIFFERENTIATION SPECIFIC"/>
    <property type="match status" value="1"/>
</dbReference>
<dbReference type="CDD" id="cd06225">
    <property type="entry name" value="HAMP"/>
    <property type="match status" value="1"/>
</dbReference>
<dbReference type="InterPro" id="IPR029787">
    <property type="entry name" value="Nucleotide_cyclase"/>
</dbReference>
<keyword evidence="2" id="KW-0472">Membrane</keyword>
<dbReference type="SMART" id="SM00304">
    <property type="entry name" value="HAMP"/>
    <property type="match status" value="1"/>
</dbReference>
<dbReference type="SUPFAM" id="SSF158472">
    <property type="entry name" value="HAMP domain-like"/>
    <property type="match status" value="1"/>
</dbReference>
<dbReference type="SUPFAM" id="SSF55073">
    <property type="entry name" value="Nucleotide cyclase"/>
    <property type="match status" value="1"/>
</dbReference>
<feature type="transmembrane region" description="Helical" evidence="2">
    <location>
        <begin position="163"/>
        <end position="181"/>
    </location>
</feature>
<dbReference type="InterPro" id="IPR050697">
    <property type="entry name" value="Adenylyl/Guanylyl_Cyclase_3/4"/>
</dbReference>
<keyword evidence="2" id="KW-1133">Transmembrane helix</keyword>
<dbReference type="GO" id="GO:0035556">
    <property type="term" value="P:intracellular signal transduction"/>
    <property type="evidence" value="ECO:0007669"/>
    <property type="project" value="InterPro"/>
</dbReference>
<dbReference type="Gene3D" id="3.30.70.1230">
    <property type="entry name" value="Nucleotide cyclase"/>
    <property type="match status" value="1"/>
</dbReference>
<feature type="transmembrane region" description="Helical" evidence="2">
    <location>
        <begin position="71"/>
        <end position="93"/>
    </location>
</feature>
<feature type="transmembrane region" description="Helical" evidence="2">
    <location>
        <begin position="254"/>
        <end position="274"/>
    </location>
</feature>
<dbReference type="PROSITE" id="PS50885">
    <property type="entry name" value="HAMP"/>
    <property type="match status" value="1"/>
</dbReference>
<dbReference type="SMART" id="SM00044">
    <property type="entry name" value="CYCc"/>
    <property type="match status" value="1"/>
</dbReference>
<accession>A0A653A812</accession>
<feature type="transmembrane region" description="Helical" evidence="2">
    <location>
        <begin position="123"/>
        <end position="151"/>
    </location>
</feature>
<keyword evidence="2" id="KW-0812">Transmembrane</keyword>
<evidence type="ECO:0000259" key="4">
    <source>
        <dbReference type="PROSITE" id="PS50885"/>
    </source>
</evidence>
<dbReference type="Pfam" id="PF00211">
    <property type="entry name" value="Guanylate_cyc"/>
    <property type="match status" value="1"/>
</dbReference>